<evidence type="ECO:0000256" key="10">
    <source>
        <dbReference type="ARBA" id="ARBA00023295"/>
    </source>
</evidence>
<gene>
    <name evidence="19" type="ORF">OE88DRAFT_1623083</name>
</gene>
<keyword evidence="6" id="KW-0735">Signal-anchor</keyword>
<evidence type="ECO:0000256" key="4">
    <source>
        <dbReference type="ARBA" id="ARBA00022692"/>
    </source>
</evidence>
<evidence type="ECO:0000313" key="20">
    <source>
        <dbReference type="Proteomes" id="UP000305948"/>
    </source>
</evidence>
<evidence type="ECO:0000256" key="5">
    <source>
        <dbReference type="ARBA" id="ARBA00022801"/>
    </source>
</evidence>
<dbReference type="InterPro" id="IPR050386">
    <property type="entry name" value="Glycosyl_hydrolase_5"/>
</dbReference>
<protein>
    <recommendedName>
        <fullName evidence="14">glucan 1,3-beta-glucosidase</fullName>
        <ecNumber evidence="14">3.2.1.58</ecNumber>
    </recommendedName>
    <alternativeName>
        <fullName evidence="15">Exo-1,3-beta-glucanase D</fullName>
    </alternativeName>
</protein>
<dbReference type="Proteomes" id="UP000305948">
    <property type="component" value="Unassembled WGS sequence"/>
</dbReference>
<dbReference type="PANTHER" id="PTHR31297">
    <property type="entry name" value="GLUCAN ENDO-1,6-BETA-GLUCOSIDASE B"/>
    <property type="match status" value="1"/>
</dbReference>
<evidence type="ECO:0000313" key="19">
    <source>
        <dbReference type="EMBL" id="TFK55156.1"/>
    </source>
</evidence>
<dbReference type="PANTHER" id="PTHR31297:SF34">
    <property type="entry name" value="GLUCAN 1,3-BETA-GLUCOSIDASE 2"/>
    <property type="match status" value="1"/>
</dbReference>
<keyword evidence="20" id="KW-1185">Reference proteome</keyword>
<evidence type="ECO:0000256" key="17">
    <source>
        <dbReference type="SAM" id="Phobius"/>
    </source>
</evidence>
<evidence type="ECO:0000256" key="7">
    <source>
        <dbReference type="ARBA" id="ARBA00022989"/>
    </source>
</evidence>
<dbReference type="GO" id="GO:0009251">
    <property type="term" value="P:glucan catabolic process"/>
    <property type="evidence" value="ECO:0007669"/>
    <property type="project" value="TreeGrafter"/>
</dbReference>
<evidence type="ECO:0000256" key="8">
    <source>
        <dbReference type="ARBA" id="ARBA00023136"/>
    </source>
</evidence>
<dbReference type="EMBL" id="ML213505">
    <property type="protein sequence ID" value="TFK55156.1"/>
    <property type="molecule type" value="Genomic_DNA"/>
</dbReference>
<dbReference type="EC" id="3.2.1.58" evidence="14"/>
<dbReference type="InterPro" id="IPR001547">
    <property type="entry name" value="Glyco_hydro_5"/>
</dbReference>
<dbReference type="Pfam" id="PF00150">
    <property type="entry name" value="Cellulase"/>
    <property type="match status" value="1"/>
</dbReference>
<dbReference type="SUPFAM" id="SSF51445">
    <property type="entry name" value="(Trans)glycosidases"/>
    <property type="match status" value="1"/>
</dbReference>
<name>A0A5C3NF98_9AGAM</name>
<dbReference type="AlphaFoldDB" id="A0A5C3NF98"/>
<evidence type="ECO:0000256" key="2">
    <source>
        <dbReference type="ARBA" id="ARBA00005641"/>
    </source>
</evidence>
<evidence type="ECO:0000256" key="14">
    <source>
        <dbReference type="ARBA" id="ARBA00038929"/>
    </source>
</evidence>
<feature type="domain" description="Glycoside hydrolase family 5" evidence="18">
    <location>
        <begin position="197"/>
        <end position="358"/>
    </location>
</feature>
<comment type="similarity">
    <text evidence="2">Belongs to the glycosyl hydrolase 5 (cellulase A) family.</text>
</comment>
<evidence type="ECO:0000256" key="12">
    <source>
        <dbReference type="ARBA" id="ARBA00036824"/>
    </source>
</evidence>
<evidence type="ECO:0000256" key="9">
    <source>
        <dbReference type="ARBA" id="ARBA00023180"/>
    </source>
</evidence>
<dbReference type="GO" id="GO:0071555">
    <property type="term" value="P:cell wall organization"/>
    <property type="evidence" value="ECO:0007669"/>
    <property type="project" value="UniProtKB-KW"/>
</dbReference>
<dbReference type="InterPro" id="IPR017853">
    <property type="entry name" value="GH"/>
</dbReference>
<keyword evidence="4 17" id="KW-0812">Transmembrane</keyword>
<dbReference type="GO" id="GO:0005576">
    <property type="term" value="C:extracellular region"/>
    <property type="evidence" value="ECO:0007669"/>
    <property type="project" value="TreeGrafter"/>
</dbReference>
<comment type="function">
    <text evidence="13">Glucosidase involved in the degradation of cellulosic biomass. Active on lichenan.</text>
</comment>
<dbReference type="FunFam" id="3.20.20.80:FF:000033">
    <property type="entry name" value="Glucan 1,3-beta-glucosidase A"/>
    <property type="match status" value="1"/>
</dbReference>
<evidence type="ECO:0000256" key="6">
    <source>
        <dbReference type="ARBA" id="ARBA00022968"/>
    </source>
</evidence>
<keyword evidence="11" id="KW-0961">Cell wall biogenesis/degradation</keyword>
<reference evidence="19 20" key="1">
    <citation type="journal article" date="2019" name="Nat. Ecol. Evol.">
        <title>Megaphylogeny resolves global patterns of mushroom evolution.</title>
        <authorList>
            <person name="Varga T."/>
            <person name="Krizsan K."/>
            <person name="Foldi C."/>
            <person name="Dima B."/>
            <person name="Sanchez-Garcia M."/>
            <person name="Sanchez-Ramirez S."/>
            <person name="Szollosi G.J."/>
            <person name="Szarkandi J.G."/>
            <person name="Papp V."/>
            <person name="Albert L."/>
            <person name="Andreopoulos W."/>
            <person name="Angelini C."/>
            <person name="Antonin V."/>
            <person name="Barry K.W."/>
            <person name="Bougher N.L."/>
            <person name="Buchanan P."/>
            <person name="Buyck B."/>
            <person name="Bense V."/>
            <person name="Catcheside P."/>
            <person name="Chovatia M."/>
            <person name="Cooper J."/>
            <person name="Damon W."/>
            <person name="Desjardin D."/>
            <person name="Finy P."/>
            <person name="Geml J."/>
            <person name="Haridas S."/>
            <person name="Hughes K."/>
            <person name="Justo A."/>
            <person name="Karasinski D."/>
            <person name="Kautmanova I."/>
            <person name="Kiss B."/>
            <person name="Kocsube S."/>
            <person name="Kotiranta H."/>
            <person name="LaButti K.M."/>
            <person name="Lechner B.E."/>
            <person name="Liimatainen K."/>
            <person name="Lipzen A."/>
            <person name="Lukacs Z."/>
            <person name="Mihaltcheva S."/>
            <person name="Morgado L.N."/>
            <person name="Niskanen T."/>
            <person name="Noordeloos M.E."/>
            <person name="Ohm R.A."/>
            <person name="Ortiz-Santana B."/>
            <person name="Ovrebo C."/>
            <person name="Racz N."/>
            <person name="Riley R."/>
            <person name="Savchenko A."/>
            <person name="Shiryaev A."/>
            <person name="Soop K."/>
            <person name="Spirin V."/>
            <person name="Szebenyi C."/>
            <person name="Tomsovsky M."/>
            <person name="Tulloss R.E."/>
            <person name="Uehling J."/>
            <person name="Grigoriev I.V."/>
            <person name="Vagvolgyi C."/>
            <person name="Papp T."/>
            <person name="Martin F.M."/>
            <person name="Miettinen O."/>
            <person name="Hibbett D.S."/>
            <person name="Nagy L.G."/>
        </authorList>
    </citation>
    <scope>NUCLEOTIDE SEQUENCE [LARGE SCALE GENOMIC DNA]</scope>
    <source>
        <strain evidence="19 20">OMC1185</strain>
    </source>
</reference>
<dbReference type="GO" id="GO:0005886">
    <property type="term" value="C:plasma membrane"/>
    <property type="evidence" value="ECO:0007669"/>
    <property type="project" value="UniProtKB-SubCell"/>
</dbReference>
<evidence type="ECO:0000256" key="3">
    <source>
        <dbReference type="ARBA" id="ARBA00022475"/>
    </source>
</evidence>
<accession>A0A5C3NF98</accession>
<dbReference type="GO" id="GO:0004338">
    <property type="term" value="F:glucan exo-1,3-beta-glucosidase activity"/>
    <property type="evidence" value="ECO:0007669"/>
    <property type="project" value="UniProtKB-EC"/>
</dbReference>
<comment type="catalytic activity">
    <reaction evidence="12">
        <text>Successive hydrolysis of beta-D-glucose units from the non-reducing ends of (1-&gt;3)-beta-D-glucans, releasing alpha-glucose.</text>
        <dbReference type="EC" id="3.2.1.58"/>
    </reaction>
</comment>
<evidence type="ECO:0000256" key="15">
    <source>
        <dbReference type="ARBA" id="ARBA00041260"/>
    </source>
</evidence>
<keyword evidence="5 19" id="KW-0378">Hydrolase</keyword>
<organism evidence="19 20">
    <name type="scientific">Heliocybe sulcata</name>
    <dbReference type="NCBI Taxonomy" id="5364"/>
    <lineage>
        <taxon>Eukaryota</taxon>
        <taxon>Fungi</taxon>
        <taxon>Dikarya</taxon>
        <taxon>Basidiomycota</taxon>
        <taxon>Agaricomycotina</taxon>
        <taxon>Agaricomycetes</taxon>
        <taxon>Gloeophyllales</taxon>
        <taxon>Gloeophyllaceae</taxon>
        <taxon>Heliocybe</taxon>
    </lineage>
</organism>
<keyword evidence="8 17" id="KW-0472">Membrane</keyword>
<dbReference type="OrthoDB" id="62120at2759"/>
<evidence type="ECO:0000256" key="13">
    <source>
        <dbReference type="ARBA" id="ARBA00037126"/>
    </source>
</evidence>
<evidence type="ECO:0000256" key="16">
    <source>
        <dbReference type="SAM" id="MobiDB-lite"/>
    </source>
</evidence>
<keyword evidence="3" id="KW-1003">Cell membrane</keyword>
<keyword evidence="10" id="KW-0326">Glycosidase</keyword>
<feature type="region of interest" description="Disordered" evidence="16">
    <location>
        <begin position="57"/>
        <end position="104"/>
    </location>
</feature>
<comment type="subcellular location">
    <subcellularLocation>
        <location evidence="1">Cell membrane</location>
        <topology evidence="1">Single-pass type II membrane protein</topology>
    </subcellularLocation>
</comment>
<evidence type="ECO:0000256" key="1">
    <source>
        <dbReference type="ARBA" id="ARBA00004401"/>
    </source>
</evidence>
<keyword evidence="9" id="KW-0325">Glycoprotein</keyword>
<feature type="region of interest" description="Disordered" evidence="16">
    <location>
        <begin position="538"/>
        <end position="571"/>
    </location>
</feature>
<feature type="transmembrane region" description="Helical" evidence="17">
    <location>
        <begin position="30"/>
        <end position="52"/>
    </location>
</feature>
<evidence type="ECO:0000259" key="18">
    <source>
        <dbReference type="Pfam" id="PF00150"/>
    </source>
</evidence>
<dbReference type="STRING" id="5364.A0A5C3NF98"/>
<evidence type="ECO:0000256" key="11">
    <source>
        <dbReference type="ARBA" id="ARBA00023316"/>
    </source>
</evidence>
<dbReference type="Gene3D" id="3.20.20.80">
    <property type="entry name" value="Glycosidases"/>
    <property type="match status" value="1"/>
</dbReference>
<proteinExistence type="inferred from homology"/>
<sequence length="677" mass="72502">MSQAGTPGAKYLEEKHALYNAPRSSKRRRWIILGSIAGLIIVIIAVAVPVALTANKKSSNSDSATRGGGNDPANPSSTGSSGGSGSKNLAVTGGDGSKVTTDDGSTFTYSNSFGGYWYWDENDPFNNGARPQSWSPALNETFNWGIDKIRGVNLGGWLNTEPFIVPALYEKYVNARTPAVDEWTLSTNMAADTSSGGLQQLEDHYKTFITEEDFAEIAGAGLNFVRIPLPYWAIETRHNEPFLAKTCWTYFLKAIKWARKYGIRINLDLHALPGSQNGWNHSGKLGDINVLNGPMGYANAQRSLDYIRILAEFISQDQYKDVVVMFGITNEPQESVMGMEVLSRYYLQAYNIVREASGVGEGKGPMISYHDGFVDRAQWAGFLPGADRITLDSHPYICFNGQSNAAMSTYAKSPCTNWANSFNESMSAFGLTAAGEFSNAVTDCGKWVNGVNLGARYDGTFAGNWPSQGSCDPWTDWPAWDDTMKQAIMQFALASMDALQNWFFWTWKIGNSTVSGKVESPAWSYQLGLQNGWMPKDPRSAAGVCGNTSPWQPPLAPSQTGGSGAGSVPASVSSSLAWPPPTISNAGAVTLLPSYTQTGSVPTLTAATFSVASGTATVDAGNGWANSGDSASMYVAIATCSYLDPWVGPNAAPPSPLCSGAARRAGVPEPLITAVPS</sequence>
<keyword evidence="7 17" id="KW-1133">Transmembrane helix</keyword>
<dbReference type="GO" id="GO:0009986">
    <property type="term" value="C:cell surface"/>
    <property type="evidence" value="ECO:0007669"/>
    <property type="project" value="TreeGrafter"/>
</dbReference>